<dbReference type="GO" id="GO:0009244">
    <property type="term" value="P:lipopolysaccharide core region biosynthetic process"/>
    <property type="evidence" value="ECO:0007669"/>
    <property type="project" value="UniProtKB-UniRule"/>
</dbReference>
<evidence type="ECO:0000256" key="7">
    <source>
        <dbReference type="ARBA" id="ARBA00049183"/>
    </source>
</evidence>
<comment type="catalytic activity">
    <reaction evidence="7 8">
        <text>lipid IVA (E. coli) + CMP-3-deoxy-beta-D-manno-octulosonate = alpha-Kdo-(2-&gt;6)-lipid IVA (E. coli) + CMP + H(+)</text>
        <dbReference type="Rhea" id="RHEA:28066"/>
        <dbReference type="ChEBI" id="CHEBI:15378"/>
        <dbReference type="ChEBI" id="CHEBI:58603"/>
        <dbReference type="ChEBI" id="CHEBI:60364"/>
        <dbReference type="ChEBI" id="CHEBI:60377"/>
        <dbReference type="ChEBI" id="CHEBI:85987"/>
        <dbReference type="EC" id="2.4.99.12"/>
    </reaction>
</comment>
<keyword evidence="8" id="KW-1003">Cell membrane</keyword>
<dbReference type="Gene3D" id="3.40.50.2000">
    <property type="entry name" value="Glycogen Phosphorylase B"/>
    <property type="match status" value="1"/>
</dbReference>
<dbReference type="InterPro" id="IPR007507">
    <property type="entry name" value="Glycos_transf_N"/>
</dbReference>
<dbReference type="EC" id="2.4.99.12" evidence="3 8"/>
<comment type="caution">
    <text evidence="10">The sequence shown here is derived from an EMBL/GenBank/DDBJ whole genome shotgun (WGS) entry which is preliminary data.</text>
</comment>
<proteinExistence type="inferred from homology"/>
<protein>
    <recommendedName>
        <fullName evidence="4 8">3-deoxy-D-manno-octulosonic acid transferase</fullName>
        <shortName evidence="8">Kdo transferase</shortName>
        <ecNumber evidence="3 8">2.4.99.12</ecNumber>
    </recommendedName>
    <alternativeName>
        <fullName evidence="6 8">Lipid IV(A) 3-deoxy-D-manno-octulosonic acid transferase</fullName>
    </alternativeName>
</protein>
<dbReference type="PANTHER" id="PTHR42755:SF1">
    <property type="entry name" value="3-DEOXY-D-MANNO-OCTULOSONIC ACID TRANSFERASE, MITOCHONDRIAL-RELATED"/>
    <property type="match status" value="1"/>
</dbReference>
<dbReference type="PANTHER" id="PTHR42755">
    <property type="entry name" value="3-DEOXY-MANNO-OCTULOSONATE CYTIDYLYLTRANSFERASE"/>
    <property type="match status" value="1"/>
</dbReference>
<gene>
    <name evidence="10" type="ORF">GCM10011498_18050</name>
</gene>
<evidence type="ECO:0000256" key="2">
    <source>
        <dbReference type="ARBA" id="ARBA00004713"/>
    </source>
</evidence>
<keyword evidence="8" id="KW-0448">Lipopolysaccharide biosynthesis</keyword>
<name>A0A916QYA4_9RHOB</name>
<comment type="similarity">
    <text evidence="8">Belongs to the glycosyltransferase group 1 family.</text>
</comment>
<comment type="function">
    <text evidence="1 8">Involved in lipopolysaccharide (LPS) biosynthesis. Catalyzes the transfer of 3-deoxy-D-manno-octulosonate (Kdo) residue(s) from CMP-Kdo to lipid IV(A), the tetraacyldisaccharide-1,4'-bisphosphate precursor of lipid A.</text>
</comment>
<keyword evidence="8" id="KW-0472">Membrane</keyword>
<evidence type="ECO:0000256" key="8">
    <source>
        <dbReference type="RuleBase" id="RU365103"/>
    </source>
</evidence>
<sequence length="427" mass="46634">MPSKSLGETLIRSAARITEPLMQHELARRVARGYEDASRAHERQGKSDLVRPEGVLVWCHTHDMQGALNLIGVIGHIHAELPEITFLVTTQMRIQDYVFAMRMPARTLHQYAPLDKLAAVDRFLDHWQPDLCLWTDDLLMPVLNTASTRRGIPSVLADLGNVGSSGPQFRWISRVSKSALHSFETILTADEATAKAVRGFGAEANVMGHLCEEALALPHDEARRARLSRQLDGRPVWLAAKVAQAEIEKVLDAHSHAMRMTHRLLLIIVPASRDDVEAVKSACGEAGIVWRCSDDLDELPPRTDVIIARGLDGLGLWYQLAAVCFLGGSLVERGGHTPLEAAGLGSAIIHGPHVDNYADTYLRLQQAGAAIEVHSVPSLAEAVSELIVPDRAAEMAHAGWHVCSEGADATDELVDVLWDMIPMGAPL</sequence>
<dbReference type="InterPro" id="IPR038107">
    <property type="entry name" value="Glycos_transf_N_sf"/>
</dbReference>
<evidence type="ECO:0000256" key="5">
    <source>
        <dbReference type="ARBA" id="ARBA00022679"/>
    </source>
</evidence>
<dbReference type="Pfam" id="PF04413">
    <property type="entry name" value="Glycos_transf_N"/>
    <property type="match status" value="1"/>
</dbReference>
<dbReference type="GO" id="GO:0009245">
    <property type="term" value="P:lipid A biosynthetic process"/>
    <property type="evidence" value="ECO:0007669"/>
    <property type="project" value="TreeGrafter"/>
</dbReference>
<evidence type="ECO:0000313" key="10">
    <source>
        <dbReference type="EMBL" id="GGA17825.1"/>
    </source>
</evidence>
<dbReference type="GO" id="GO:0005886">
    <property type="term" value="C:plasma membrane"/>
    <property type="evidence" value="ECO:0007669"/>
    <property type="project" value="UniProtKB-SubCell"/>
</dbReference>
<dbReference type="SUPFAM" id="SSF53756">
    <property type="entry name" value="UDP-Glycosyltransferase/glycogen phosphorylase"/>
    <property type="match status" value="1"/>
</dbReference>
<evidence type="ECO:0000313" key="11">
    <source>
        <dbReference type="Proteomes" id="UP000628017"/>
    </source>
</evidence>
<comment type="pathway">
    <text evidence="2 8">Bacterial outer membrane biogenesis; LPS core biosynthesis.</text>
</comment>
<reference evidence="10" key="1">
    <citation type="journal article" date="2014" name="Int. J. Syst. Evol. Microbiol.">
        <title>Complete genome sequence of Corynebacterium casei LMG S-19264T (=DSM 44701T), isolated from a smear-ripened cheese.</title>
        <authorList>
            <consortium name="US DOE Joint Genome Institute (JGI-PGF)"/>
            <person name="Walter F."/>
            <person name="Albersmeier A."/>
            <person name="Kalinowski J."/>
            <person name="Ruckert C."/>
        </authorList>
    </citation>
    <scope>NUCLEOTIDE SEQUENCE</scope>
    <source>
        <strain evidence="10">CGMCC 1.15880</strain>
    </source>
</reference>
<accession>A0A916QYA4</accession>
<evidence type="ECO:0000256" key="4">
    <source>
        <dbReference type="ARBA" id="ARBA00019077"/>
    </source>
</evidence>
<dbReference type="InterPro" id="IPR039901">
    <property type="entry name" value="Kdotransferase"/>
</dbReference>
<evidence type="ECO:0000259" key="9">
    <source>
        <dbReference type="Pfam" id="PF04413"/>
    </source>
</evidence>
<feature type="domain" description="3-deoxy-D-manno-octulosonic-acid transferase N-terminal" evidence="9">
    <location>
        <begin position="40"/>
        <end position="208"/>
    </location>
</feature>
<evidence type="ECO:0000256" key="1">
    <source>
        <dbReference type="ARBA" id="ARBA00003394"/>
    </source>
</evidence>
<keyword evidence="11" id="KW-1185">Reference proteome</keyword>
<dbReference type="GO" id="GO:0043842">
    <property type="term" value="F:Kdo transferase activity"/>
    <property type="evidence" value="ECO:0007669"/>
    <property type="project" value="UniProtKB-EC"/>
</dbReference>
<dbReference type="AlphaFoldDB" id="A0A916QYA4"/>
<dbReference type="EMBL" id="BMKA01000002">
    <property type="protein sequence ID" value="GGA17825.1"/>
    <property type="molecule type" value="Genomic_DNA"/>
</dbReference>
<reference evidence="10" key="2">
    <citation type="submission" date="2020-09" db="EMBL/GenBank/DDBJ databases">
        <authorList>
            <person name="Sun Q."/>
            <person name="Zhou Y."/>
        </authorList>
    </citation>
    <scope>NUCLEOTIDE SEQUENCE</scope>
    <source>
        <strain evidence="10">CGMCC 1.15880</strain>
    </source>
</reference>
<keyword evidence="5 8" id="KW-0808">Transferase</keyword>
<organism evidence="10 11">
    <name type="scientific">Neptunicoccus cionae</name>
    <dbReference type="NCBI Taxonomy" id="2035344"/>
    <lineage>
        <taxon>Bacteria</taxon>
        <taxon>Pseudomonadati</taxon>
        <taxon>Pseudomonadota</taxon>
        <taxon>Alphaproteobacteria</taxon>
        <taxon>Rhodobacterales</taxon>
        <taxon>Paracoccaceae</taxon>
        <taxon>Neptunicoccus</taxon>
    </lineage>
</organism>
<evidence type="ECO:0000256" key="3">
    <source>
        <dbReference type="ARBA" id="ARBA00012621"/>
    </source>
</evidence>
<evidence type="ECO:0000256" key="6">
    <source>
        <dbReference type="ARBA" id="ARBA00031445"/>
    </source>
</evidence>
<dbReference type="Proteomes" id="UP000628017">
    <property type="component" value="Unassembled WGS sequence"/>
</dbReference>
<comment type="subcellular location">
    <subcellularLocation>
        <location evidence="8">Cell membrane</location>
    </subcellularLocation>
</comment>
<dbReference type="Gene3D" id="3.40.50.11720">
    <property type="entry name" value="3-Deoxy-D-manno-octulosonic-acid transferase, N-terminal domain"/>
    <property type="match status" value="1"/>
</dbReference>
<dbReference type="RefSeq" id="WP_188673634.1">
    <property type="nucleotide sequence ID" value="NZ_BMKA01000002.1"/>
</dbReference>